<feature type="region of interest" description="Disordered" evidence="1">
    <location>
        <begin position="66"/>
        <end position="90"/>
    </location>
</feature>
<name>A0ABU1MNC8_9SPHN</name>
<evidence type="ECO:0000256" key="1">
    <source>
        <dbReference type="SAM" id="MobiDB-lite"/>
    </source>
</evidence>
<organism evidence="2 3">
    <name type="scientific">Novosphingobium capsulatum</name>
    <dbReference type="NCBI Taxonomy" id="13688"/>
    <lineage>
        <taxon>Bacteria</taxon>
        <taxon>Pseudomonadati</taxon>
        <taxon>Pseudomonadota</taxon>
        <taxon>Alphaproteobacteria</taxon>
        <taxon>Sphingomonadales</taxon>
        <taxon>Sphingomonadaceae</taxon>
        <taxon>Novosphingobium</taxon>
    </lineage>
</organism>
<dbReference type="Proteomes" id="UP001184150">
    <property type="component" value="Unassembled WGS sequence"/>
</dbReference>
<dbReference type="SUPFAM" id="SSF89447">
    <property type="entry name" value="AbrB/MazE/MraZ-like"/>
    <property type="match status" value="1"/>
</dbReference>
<proteinExistence type="predicted"/>
<dbReference type="InterPro" id="IPR037914">
    <property type="entry name" value="SpoVT-AbrB_sf"/>
</dbReference>
<comment type="caution">
    <text evidence="2">The sequence shown here is derived from an EMBL/GenBank/DDBJ whole genome shotgun (WGS) entry which is preliminary data.</text>
</comment>
<dbReference type="RefSeq" id="WP_309805583.1">
    <property type="nucleotide sequence ID" value="NZ_JAVDRD010000006.1"/>
</dbReference>
<evidence type="ECO:0000313" key="3">
    <source>
        <dbReference type="Proteomes" id="UP001184150"/>
    </source>
</evidence>
<keyword evidence="3" id="KW-1185">Reference proteome</keyword>
<protein>
    <submittedName>
        <fullName evidence="2">Antitoxin VapB</fullName>
    </submittedName>
</protein>
<dbReference type="EMBL" id="JAVDRD010000006">
    <property type="protein sequence ID" value="MDR6511826.1"/>
    <property type="molecule type" value="Genomic_DNA"/>
</dbReference>
<evidence type="ECO:0000313" key="2">
    <source>
        <dbReference type="EMBL" id="MDR6511826.1"/>
    </source>
</evidence>
<accession>A0ABU1MNC8</accession>
<reference evidence="2 3" key="1">
    <citation type="submission" date="2023-07" db="EMBL/GenBank/DDBJ databases">
        <title>Sorghum-associated microbial communities from plants grown in Nebraska, USA.</title>
        <authorList>
            <person name="Schachtman D."/>
        </authorList>
    </citation>
    <scope>NUCLEOTIDE SEQUENCE [LARGE SCALE GENOMIC DNA]</scope>
    <source>
        <strain evidence="2 3">DS1027</strain>
    </source>
</reference>
<sequence>MTEQFTVRSFKSGNSVALRLPKGLGIEAGEELIVVPHADGSMTAWRKAQSREAFLRLFGSVSEGFMAQGRGDTDQGDYDWPDTPHHPAAA</sequence>
<gene>
    <name evidence="2" type="ORF">J2792_002702</name>
</gene>